<comment type="caution">
    <text evidence="1">The sequence shown here is derived from an EMBL/GenBank/DDBJ whole genome shotgun (WGS) entry which is preliminary data.</text>
</comment>
<reference evidence="1" key="1">
    <citation type="journal article" date="2022" name="bioRxiv">
        <title>Sequencing and chromosome-scale assembly of the giantPleurodeles waltlgenome.</title>
        <authorList>
            <person name="Brown T."/>
            <person name="Elewa A."/>
            <person name="Iarovenko S."/>
            <person name="Subramanian E."/>
            <person name="Araus A.J."/>
            <person name="Petzold A."/>
            <person name="Susuki M."/>
            <person name="Suzuki K.-i.T."/>
            <person name="Hayashi T."/>
            <person name="Toyoda A."/>
            <person name="Oliveira C."/>
            <person name="Osipova E."/>
            <person name="Leigh N.D."/>
            <person name="Simon A."/>
            <person name="Yun M.H."/>
        </authorList>
    </citation>
    <scope>NUCLEOTIDE SEQUENCE</scope>
    <source>
        <strain evidence="1">20211129_DDA</strain>
        <tissue evidence="1">Liver</tissue>
    </source>
</reference>
<dbReference type="AlphaFoldDB" id="A0AAV7QIA5"/>
<gene>
    <name evidence="1" type="ORF">NDU88_006534</name>
</gene>
<evidence type="ECO:0000313" key="1">
    <source>
        <dbReference type="EMBL" id="KAJ1140174.1"/>
    </source>
</evidence>
<organism evidence="1 2">
    <name type="scientific">Pleurodeles waltl</name>
    <name type="common">Iberian ribbed newt</name>
    <dbReference type="NCBI Taxonomy" id="8319"/>
    <lineage>
        <taxon>Eukaryota</taxon>
        <taxon>Metazoa</taxon>
        <taxon>Chordata</taxon>
        <taxon>Craniata</taxon>
        <taxon>Vertebrata</taxon>
        <taxon>Euteleostomi</taxon>
        <taxon>Amphibia</taxon>
        <taxon>Batrachia</taxon>
        <taxon>Caudata</taxon>
        <taxon>Salamandroidea</taxon>
        <taxon>Salamandridae</taxon>
        <taxon>Pleurodelinae</taxon>
        <taxon>Pleurodeles</taxon>
    </lineage>
</organism>
<name>A0AAV7QIA5_PLEWA</name>
<proteinExistence type="predicted"/>
<dbReference type="Gene3D" id="1.20.5.340">
    <property type="match status" value="1"/>
</dbReference>
<dbReference type="Proteomes" id="UP001066276">
    <property type="component" value="Chromosome 6"/>
</dbReference>
<sequence length="80" mass="8768">MDLSEGVHSAPPLEETAAIMTELKAGVRAIDMRFDSLTTELDGMHERLDDLSSRLGATEHQVSNIEDGATALTKLMERIK</sequence>
<dbReference type="EMBL" id="JANPWB010000010">
    <property type="protein sequence ID" value="KAJ1140174.1"/>
    <property type="molecule type" value="Genomic_DNA"/>
</dbReference>
<accession>A0AAV7QIA5</accession>
<protein>
    <submittedName>
        <fullName evidence="1">Uncharacterized protein</fullName>
    </submittedName>
</protein>
<keyword evidence="2" id="KW-1185">Reference proteome</keyword>
<evidence type="ECO:0000313" key="2">
    <source>
        <dbReference type="Proteomes" id="UP001066276"/>
    </source>
</evidence>